<dbReference type="eggNOG" id="ENOG502T6G2">
    <property type="taxonomic scope" value="Eukaryota"/>
</dbReference>
<feature type="region of interest" description="Disordered" evidence="1">
    <location>
        <begin position="335"/>
        <end position="368"/>
    </location>
</feature>
<dbReference type="AlphaFoldDB" id="A3LRX3"/>
<feature type="compositionally biased region" description="Basic residues" evidence="1">
    <location>
        <begin position="617"/>
        <end position="631"/>
    </location>
</feature>
<feature type="compositionally biased region" description="Low complexity" evidence="1">
    <location>
        <begin position="632"/>
        <end position="648"/>
    </location>
</feature>
<feature type="compositionally biased region" description="Basic and acidic residues" evidence="1">
    <location>
        <begin position="196"/>
        <end position="211"/>
    </location>
</feature>
<dbReference type="OMA" id="RPINHET"/>
<dbReference type="STRING" id="322104.A3LRX3"/>
<dbReference type="RefSeq" id="XP_001383494.2">
    <property type="nucleotide sequence ID" value="XM_001383457.1"/>
</dbReference>
<dbReference type="GeneID" id="4837770"/>
<feature type="region of interest" description="Disordered" evidence="1">
    <location>
        <begin position="1"/>
        <end position="231"/>
    </location>
</feature>
<feature type="compositionally biased region" description="Polar residues" evidence="1">
    <location>
        <begin position="274"/>
        <end position="287"/>
    </location>
</feature>
<feature type="compositionally biased region" description="Polar residues" evidence="1">
    <location>
        <begin position="61"/>
        <end position="82"/>
    </location>
</feature>
<dbReference type="OrthoDB" id="6375767at2759"/>
<feature type="compositionally biased region" description="Polar residues" evidence="1">
    <location>
        <begin position="141"/>
        <end position="152"/>
    </location>
</feature>
<sequence length="709" mass="77699">MTQVSPSSKKVDDFLSGLSQLSQNKIREDEQRQRELQRSIEELKRSNSTSPAKPDYDELTPVNSSMISDSVPTLKFSRSSGPTEYKSRLDIYEEENPPKLPKRRNIESNEDEDAPKLPRRPESTEPVEENPPPLPTRKFAYSTSDLNINLLQPTGRKGPIPVAKPKQTSNHSFPEFKAKSGSTGGGTIKSFSQIEAEIKNRDVSQTEDSKLKQVPPKPKSKPRISETSVVVDSVAKNDWLSSSIGNKATVHTTQSYAGHVEPLKPTPRPKADWLSSTLHNPKTTVHTSPAKVSVDSPGEHSSGKPGSKPPLPPKIAITSPSKGAAASWLNSAVSKKDLHTHSEVASKPSYIIPKKKNQNVEESEKKTPEYLEKLGKLQKGESLKTPVSKAPLNKYAQEEDTLKNTIANLSSSKKPPPKPLKPPVSKYTQEETDLLKTTLAGLSTSKVPVVRVSKPSVEKYTKNESELLKSTISNLSPNKKPLIPTKPAFNKYEENDSQILRAQMSQLSNKSKLSTKQDNNITEGMYAHSKLKPVAPPLKPKTKPVVEQPPKRATAVEKPKPVSFQDQLSNILRANTVPQLAGASSNGIPTATIISRSNTDPIREKRKDTVGNGKLVHPGKGRAKGPKRKLPKSMQKSQAQSSNSSKKSANVKESDPVSLNPIESSEPKEEETMLAVPKKKPAPTVNKLTKPKPVEGLKPSRNFSGEIFI</sequence>
<feature type="compositionally biased region" description="Basic and acidic residues" evidence="1">
    <location>
        <begin position="335"/>
        <end position="344"/>
    </location>
</feature>
<accession>A3LRX3</accession>
<feature type="compositionally biased region" description="Polar residues" evidence="1">
    <location>
        <begin position="581"/>
        <end position="600"/>
    </location>
</feature>
<organism evidence="2 3">
    <name type="scientific">Scheffersomyces stipitis (strain ATCC 58785 / CBS 6054 / NBRC 10063 / NRRL Y-11545)</name>
    <name type="common">Yeast</name>
    <name type="synonym">Pichia stipitis</name>
    <dbReference type="NCBI Taxonomy" id="322104"/>
    <lineage>
        <taxon>Eukaryota</taxon>
        <taxon>Fungi</taxon>
        <taxon>Dikarya</taxon>
        <taxon>Ascomycota</taxon>
        <taxon>Saccharomycotina</taxon>
        <taxon>Pichiomycetes</taxon>
        <taxon>Debaryomycetaceae</taxon>
        <taxon>Scheffersomyces</taxon>
    </lineage>
</organism>
<feature type="region of interest" description="Disordered" evidence="1">
    <location>
        <begin position="528"/>
        <end position="562"/>
    </location>
</feature>
<dbReference type="HOGENOM" id="CLU_028609_0_0_1"/>
<evidence type="ECO:0000313" key="2">
    <source>
        <dbReference type="EMBL" id="ABN65465.2"/>
    </source>
</evidence>
<reference evidence="2 3" key="1">
    <citation type="journal article" date="2007" name="Nat. Biotechnol.">
        <title>Genome sequence of the lignocellulose-bioconverting and xylose-fermenting yeast Pichia stipitis.</title>
        <authorList>
            <person name="Jeffries T.W."/>
            <person name="Grigoriev I.V."/>
            <person name="Grimwood J."/>
            <person name="Laplaza J.M."/>
            <person name="Aerts A."/>
            <person name="Salamov A."/>
            <person name="Schmutz J."/>
            <person name="Lindquist E."/>
            <person name="Dehal P."/>
            <person name="Shapiro H."/>
            <person name="Jin Y.S."/>
            <person name="Passoth V."/>
            <person name="Richardson P.M."/>
        </authorList>
    </citation>
    <scope>NUCLEOTIDE SEQUENCE [LARGE SCALE GENOMIC DNA]</scope>
    <source>
        <strain evidence="3">ATCC 58785 / CBS 6054 / NBRC 10063 / NRRL Y-11545</strain>
    </source>
</reference>
<name>A3LRX3_PICST</name>
<gene>
    <name evidence="2" type="primary">UNC89.1</name>
    <name evidence="2" type="ORF">PICST_67344</name>
</gene>
<keyword evidence="3" id="KW-1185">Reference proteome</keyword>
<feature type="compositionally biased region" description="Basic and acidic residues" evidence="1">
    <location>
        <begin position="25"/>
        <end position="45"/>
    </location>
</feature>
<evidence type="ECO:0000313" key="3">
    <source>
        <dbReference type="Proteomes" id="UP000002258"/>
    </source>
</evidence>
<dbReference type="InParanoid" id="A3LRX3"/>
<feature type="region of interest" description="Disordered" evidence="1">
    <location>
        <begin position="382"/>
        <end position="430"/>
    </location>
</feature>
<feature type="compositionally biased region" description="Basic and acidic residues" evidence="1">
    <location>
        <begin position="114"/>
        <end position="123"/>
    </location>
</feature>
<protein>
    <submittedName>
        <fullName evidence="2">Muscle M-line assembly protein unc-89 (Uncoordinated protein 89)</fullName>
    </submittedName>
</protein>
<dbReference type="KEGG" id="pic:PICST_67344"/>
<proteinExistence type="predicted"/>
<dbReference type="Proteomes" id="UP000002258">
    <property type="component" value="Chromosome 3"/>
</dbReference>
<feature type="region of interest" description="Disordered" evidence="1">
    <location>
        <begin position="255"/>
        <end position="323"/>
    </location>
</feature>
<evidence type="ECO:0000256" key="1">
    <source>
        <dbReference type="SAM" id="MobiDB-lite"/>
    </source>
</evidence>
<dbReference type="EMBL" id="CP000497">
    <property type="protein sequence ID" value="ABN65465.2"/>
    <property type="molecule type" value="Genomic_DNA"/>
</dbReference>
<feature type="region of interest" description="Disordered" evidence="1">
    <location>
        <begin position="581"/>
        <end position="709"/>
    </location>
</feature>
<feature type="compositionally biased region" description="Basic and acidic residues" evidence="1">
    <location>
        <begin position="358"/>
        <end position="368"/>
    </location>
</feature>